<dbReference type="InterPro" id="IPR026838">
    <property type="entry name" value="YheC/D"/>
</dbReference>
<sequence length="264" mass="30566">MIKITFISSKWEKTRVVLQDRRLASHVPITRRFSRKLLDEMLNRYRMVYVKPESGSLGIGVMRVDKLKKGYRYQKGVQAFTFPTFQAMYLSLSKHIGKRSYLIQKGIHVLRYRGRPYDFRVVIQKNPAGRWERTGTIARVAHPRKIVSNGSQGGTIFMPRSLLVPAAGKKQTARILADMDRLAYLTAAQFSRAYPAMKELGLDIAIDHRWYPWILEVNTRPDPCPFTKVPDTSMLRKIVAYARAYGKRYRLKCLKAQKAPSSRR</sequence>
<dbReference type="Proteomes" id="UP001597180">
    <property type="component" value="Unassembled WGS sequence"/>
</dbReference>
<dbReference type="RefSeq" id="WP_345591988.1">
    <property type="nucleotide sequence ID" value="NZ_BAABJG010000029.1"/>
</dbReference>
<accession>A0ABW3UNG3</accession>
<dbReference type="EMBL" id="JBHTLU010000014">
    <property type="protein sequence ID" value="MFD1220969.1"/>
    <property type="molecule type" value="Genomic_DNA"/>
</dbReference>
<comment type="caution">
    <text evidence="1">The sequence shown here is derived from an EMBL/GenBank/DDBJ whole genome shotgun (WGS) entry which is preliminary data.</text>
</comment>
<reference evidence="2" key="1">
    <citation type="journal article" date="2019" name="Int. J. Syst. Evol. Microbiol.">
        <title>The Global Catalogue of Microorganisms (GCM) 10K type strain sequencing project: providing services to taxonomists for standard genome sequencing and annotation.</title>
        <authorList>
            <consortium name="The Broad Institute Genomics Platform"/>
            <consortium name="The Broad Institute Genome Sequencing Center for Infectious Disease"/>
            <person name="Wu L."/>
            <person name="Ma J."/>
        </authorList>
    </citation>
    <scope>NUCLEOTIDE SEQUENCE [LARGE SCALE GENOMIC DNA]</scope>
    <source>
        <strain evidence="2">CCUG 53270</strain>
    </source>
</reference>
<evidence type="ECO:0000313" key="2">
    <source>
        <dbReference type="Proteomes" id="UP001597180"/>
    </source>
</evidence>
<dbReference type="Gene3D" id="3.30.470.20">
    <property type="entry name" value="ATP-grasp fold, B domain"/>
    <property type="match status" value="1"/>
</dbReference>
<dbReference type="Pfam" id="PF14398">
    <property type="entry name" value="ATPgrasp_YheCD"/>
    <property type="match status" value="1"/>
</dbReference>
<name>A0ABW3UNG3_9BACL</name>
<protein>
    <submittedName>
        <fullName evidence="1">YheC/YheD family protein</fullName>
    </submittedName>
</protein>
<organism evidence="1 2">
    <name type="scientific">Paenibacillus vulneris</name>
    <dbReference type="NCBI Taxonomy" id="1133364"/>
    <lineage>
        <taxon>Bacteria</taxon>
        <taxon>Bacillati</taxon>
        <taxon>Bacillota</taxon>
        <taxon>Bacilli</taxon>
        <taxon>Bacillales</taxon>
        <taxon>Paenibacillaceae</taxon>
        <taxon>Paenibacillus</taxon>
    </lineage>
</organism>
<dbReference type="SUPFAM" id="SSF56059">
    <property type="entry name" value="Glutathione synthetase ATP-binding domain-like"/>
    <property type="match status" value="1"/>
</dbReference>
<evidence type="ECO:0000313" key="1">
    <source>
        <dbReference type="EMBL" id="MFD1220969.1"/>
    </source>
</evidence>
<gene>
    <name evidence="1" type="ORF">ACFQ4B_12660</name>
</gene>
<proteinExistence type="predicted"/>
<keyword evidence="2" id="KW-1185">Reference proteome</keyword>